<dbReference type="EMBL" id="JAPMLT010000009">
    <property type="protein sequence ID" value="MCX7571253.1"/>
    <property type="molecule type" value="Genomic_DNA"/>
</dbReference>
<reference evidence="1 2" key="1">
    <citation type="submission" date="2022-11" db="EMBL/GenBank/DDBJ databases">
        <title>Study of microbial diversity in lake waters.</title>
        <authorList>
            <person name="Zhang J."/>
        </authorList>
    </citation>
    <scope>NUCLEOTIDE SEQUENCE [LARGE SCALE GENOMIC DNA]</scope>
    <source>
        <strain evidence="1 2">DT12</strain>
    </source>
</reference>
<proteinExistence type="predicted"/>
<keyword evidence="2" id="KW-1185">Reference proteome</keyword>
<organism evidence="1 2">
    <name type="scientific">Tumebacillus lacus</name>
    <dbReference type="NCBI Taxonomy" id="2995335"/>
    <lineage>
        <taxon>Bacteria</taxon>
        <taxon>Bacillati</taxon>
        <taxon>Bacillota</taxon>
        <taxon>Bacilli</taxon>
        <taxon>Bacillales</taxon>
        <taxon>Alicyclobacillaceae</taxon>
        <taxon>Tumebacillus</taxon>
    </lineage>
</organism>
<gene>
    <name evidence="1" type="ORF">OS242_14975</name>
</gene>
<evidence type="ECO:0000313" key="1">
    <source>
        <dbReference type="EMBL" id="MCX7571253.1"/>
    </source>
</evidence>
<evidence type="ECO:0000313" key="2">
    <source>
        <dbReference type="Proteomes" id="UP001208017"/>
    </source>
</evidence>
<accession>A0ABT3X5M3</accession>
<dbReference type="Pfam" id="PF13618">
    <property type="entry name" value="Gluconate_2-dh3"/>
    <property type="match status" value="1"/>
</dbReference>
<protein>
    <submittedName>
        <fullName evidence="1">Gluconate 2-dehydrogenase subunit 3 family protein</fullName>
    </submittedName>
</protein>
<dbReference type="InterPro" id="IPR027056">
    <property type="entry name" value="Gluconate_2DH_su3"/>
</dbReference>
<comment type="caution">
    <text evidence="1">The sequence shown here is derived from an EMBL/GenBank/DDBJ whole genome shotgun (WGS) entry which is preliminary data.</text>
</comment>
<dbReference type="RefSeq" id="WP_267152496.1">
    <property type="nucleotide sequence ID" value="NZ_JAPMLT010000009.1"/>
</dbReference>
<sequence length="205" mass="23035">MERIKSYYQDFNVFANEDHWDDHTREIVRKRLEPTGSLQKLTGEQVDMLRNIASLLLDDGRSSLLDWVIKHIDNKLQSDIGEAQRKVGVPPFATLLKGGLYALNELAQGENGSPFTALTPEQQTSLLVALENNTVTLTAEDGQPIPPKDFFNNLLSEVVSAHYSHPQVWSEIGYAGPAYPRGYVRLEVGLSDPWEARMSKEGPER</sequence>
<dbReference type="Proteomes" id="UP001208017">
    <property type="component" value="Unassembled WGS sequence"/>
</dbReference>
<name>A0ABT3X5M3_9BACL</name>